<dbReference type="Proteomes" id="UP001187531">
    <property type="component" value="Unassembled WGS sequence"/>
</dbReference>
<evidence type="ECO:0000313" key="2">
    <source>
        <dbReference type="Proteomes" id="UP001187531"/>
    </source>
</evidence>
<reference evidence="1" key="1">
    <citation type="submission" date="2023-07" db="EMBL/GenBank/DDBJ databases">
        <title>Chromosome-level genome assembly of Artemia franciscana.</title>
        <authorList>
            <person name="Jo E."/>
        </authorList>
    </citation>
    <scope>NUCLEOTIDE SEQUENCE</scope>
    <source>
        <tissue evidence="1">Whole body</tissue>
    </source>
</reference>
<dbReference type="InterPro" id="IPR006631">
    <property type="entry name" value="DM4_12"/>
</dbReference>
<organism evidence="1 2">
    <name type="scientific">Artemia franciscana</name>
    <name type="common">Brine shrimp</name>
    <name type="synonym">Artemia sanfranciscana</name>
    <dbReference type="NCBI Taxonomy" id="6661"/>
    <lineage>
        <taxon>Eukaryota</taxon>
        <taxon>Metazoa</taxon>
        <taxon>Ecdysozoa</taxon>
        <taxon>Arthropoda</taxon>
        <taxon>Crustacea</taxon>
        <taxon>Branchiopoda</taxon>
        <taxon>Anostraca</taxon>
        <taxon>Artemiidae</taxon>
        <taxon>Artemia</taxon>
    </lineage>
</organism>
<dbReference type="PANTHER" id="PTHR21398:SF6">
    <property type="entry name" value="AGAP007094-PA"/>
    <property type="match status" value="1"/>
</dbReference>
<dbReference type="AlphaFoldDB" id="A0AA88H9Z9"/>
<accession>A0AA88H9Z9</accession>
<sequence>YTITLNIPIPELRTDTSATFILPFTFNLPNTFEEYFVPDSWVINSGRKALYRSIETQIDNFGFDGKSCILRTICEVAEEGNHRHGLGGEVLSVLF</sequence>
<dbReference type="Pfam" id="PF07841">
    <property type="entry name" value="DM4_12"/>
    <property type="match status" value="1"/>
</dbReference>
<gene>
    <name evidence="1" type="ORF">QYM36_017237</name>
</gene>
<feature type="non-terminal residue" evidence="1">
    <location>
        <position position="1"/>
    </location>
</feature>
<keyword evidence="2" id="KW-1185">Reference proteome</keyword>
<feature type="non-terminal residue" evidence="1">
    <location>
        <position position="95"/>
    </location>
</feature>
<dbReference type="PANTHER" id="PTHR21398">
    <property type="entry name" value="AGAP007094-PA"/>
    <property type="match status" value="1"/>
</dbReference>
<proteinExistence type="predicted"/>
<evidence type="ECO:0000313" key="1">
    <source>
        <dbReference type="EMBL" id="KAK2705125.1"/>
    </source>
</evidence>
<dbReference type="EMBL" id="JAVRJZ010000021">
    <property type="protein sequence ID" value="KAK2705125.1"/>
    <property type="molecule type" value="Genomic_DNA"/>
</dbReference>
<name>A0AA88H9Z9_ARTSF</name>
<protein>
    <submittedName>
        <fullName evidence="1">Uncharacterized protein</fullName>
    </submittedName>
</protein>
<comment type="caution">
    <text evidence="1">The sequence shown here is derived from an EMBL/GenBank/DDBJ whole genome shotgun (WGS) entry which is preliminary data.</text>
</comment>